<sequence>MRSIQQDPASYRPVTSRDFEIAVICALPLEADADDDGPPYNKALSDPNAYFTSTVGGHNVILAHMPGIGKANAAAVAANIRLSFPNIKLAVIVSVCGCVPLTLDGDEIVLGDVIINMLLDSLRRPNAEIRGYLSAVHDKLFNAAYRYITDRKLCDECSCNGSLISRTRLSVISFEIKGVSVWDSFLYVVIKGTCDYADSYKIKAWQQYIATMAVVYIKVFLKL</sequence>
<dbReference type="AlphaFoldDB" id="A0AAN6S6B7"/>
<dbReference type="GO" id="GO:0003824">
    <property type="term" value="F:catalytic activity"/>
    <property type="evidence" value="ECO:0007669"/>
    <property type="project" value="InterPro"/>
</dbReference>
<dbReference type="InterPro" id="IPR000845">
    <property type="entry name" value="Nucleoside_phosphorylase_d"/>
</dbReference>
<dbReference type="EMBL" id="MU853776">
    <property type="protein sequence ID" value="KAK3942094.1"/>
    <property type="molecule type" value="Genomic_DNA"/>
</dbReference>
<evidence type="ECO:0000313" key="3">
    <source>
        <dbReference type="Proteomes" id="UP001303473"/>
    </source>
</evidence>
<dbReference type="Pfam" id="PF01048">
    <property type="entry name" value="PNP_UDP_1"/>
    <property type="match status" value="1"/>
</dbReference>
<protein>
    <submittedName>
        <fullName evidence="2">Nucleoside phosphorylase domain-containing protein</fullName>
    </submittedName>
</protein>
<name>A0AAN6S6B7_9PEZI</name>
<dbReference type="SUPFAM" id="SSF53167">
    <property type="entry name" value="Purine and uridine phosphorylases"/>
    <property type="match status" value="1"/>
</dbReference>
<keyword evidence="3" id="KW-1185">Reference proteome</keyword>
<comment type="caution">
    <text evidence="2">The sequence shown here is derived from an EMBL/GenBank/DDBJ whole genome shotgun (WGS) entry which is preliminary data.</text>
</comment>
<dbReference type="PANTHER" id="PTHR46082">
    <property type="entry name" value="ATP/GTP-BINDING PROTEIN-RELATED"/>
    <property type="match status" value="1"/>
</dbReference>
<organism evidence="2 3">
    <name type="scientific">Diplogelasinospora grovesii</name>
    <dbReference type="NCBI Taxonomy" id="303347"/>
    <lineage>
        <taxon>Eukaryota</taxon>
        <taxon>Fungi</taxon>
        <taxon>Dikarya</taxon>
        <taxon>Ascomycota</taxon>
        <taxon>Pezizomycotina</taxon>
        <taxon>Sordariomycetes</taxon>
        <taxon>Sordariomycetidae</taxon>
        <taxon>Sordariales</taxon>
        <taxon>Diplogelasinosporaceae</taxon>
        <taxon>Diplogelasinospora</taxon>
    </lineage>
</organism>
<feature type="domain" description="Nucleoside phosphorylase" evidence="1">
    <location>
        <begin position="21"/>
        <end position="128"/>
    </location>
</feature>
<dbReference type="Proteomes" id="UP001303473">
    <property type="component" value="Unassembled WGS sequence"/>
</dbReference>
<dbReference type="Gene3D" id="3.40.50.1580">
    <property type="entry name" value="Nucleoside phosphorylase domain"/>
    <property type="match status" value="2"/>
</dbReference>
<dbReference type="InterPro" id="IPR035994">
    <property type="entry name" value="Nucleoside_phosphorylase_sf"/>
</dbReference>
<dbReference type="GO" id="GO:0009116">
    <property type="term" value="P:nucleoside metabolic process"/>
    <property type="evidence" value="ECO:0007669"/>
    <property type="project" value="InterPro"/>
</dbReference>
<reference evidence="3" key="1">
    <citation type="journal article" date="2023" name="Mol. Phylogenet. Evol.">
        <title>Genome-scale phylogeny and comparative genomics of the fungal order Sordariales.</title>
        <authorList>
            <person name="Hensen N."/>
            <person name="Bonometti L."/>
            <person name="Westerberg I."/>
            <person name="Brannstrom I.O."/>
            <person name="Guillou S."/>
            <person name="Cros-Aarteil S."/>
            <person name="Calhoun S."/>
            <person name="Haridas S."/>
            <person name="Kuo A."/>
            <person name="Mondo S."/>
            <person name="Pangilinan J."/>
            <person name="Riley R."/>
            <person name="LaButti K."/>
            <person name="Andreopoulos B."/>
            <person name="Lipzen A."/>
            <person name="Chen C."/>
            <person name="Yan M."/>
            <person name="Daum C."/>
            <person name="Ng V."/>
            <person name="Clum A."/>
            <person name="Steindorff A."/>
            <person name="Ohm R.A."/>
            <person name="Martin F."/>
            <person name="Silar P."/>
            <person name="Natvig D.O."/>
            <person name="Lalanne C."/>
            <person name="Gautier V."/>
            <person name="Ament-Velasquez S.L."/>
            <person name="Kruys A."/>
            <person name="Hutchinson M.I."/>
            <person name="Powell A.J."/>
            <person name="Barry K."/>
            <person name="Miller A.N."/>
            <person name="Grigoriev I.V."/>
            <person name="Debuchy R."/>
            <person name="Gladieux P."/>
            <person name="Hiltunen Thoren M."/>
            <person name="Johannesson H."/>
        </authorList>
    </citation>
    <scope>NUCLEOTIDE SEQUENCE [LARGE SCALE GENOMIC DNA]</scope>
    <source>
        <strain evidence="3">CBS 340.73</strain>
    </source>
</reference>
<dbReference type="PANTHER" id="PTHR46082:SF6">
    <property type="entry name" value="AAA+ ATPASE DOMAIN-CONTAINING PROTEIN-RELATED"/>
    <property type="match status" value="1"/>
</dbReference>
<gene>
    <name evidence="2" type="ORF">QBC46DRAFT_362765</name>
</gene>
<evidence type="ECO:0000259" key="1">
    <source>
        <dbReference type="Pfam" id="PF01048"/>
    </source>
</evidence>
<accession>A0AAN6S6B7</accession>
<evidence type="ECO:0000313" key="2">
    <source>
        <dbReference type="EMBL" id="KAK3942094.1"/>
    </source>
</evidence>
<dbReference type="InterPro" id="IPR053137">
    <property type="entry name" value="NLR-like"/>
</dbReference>
<proteinExistence type="predicted"/>